<accession>A0AAD4CI31</accession>
<dbReference type="InterPro" id="IPR056024">
    <property type="entry name" value="DUF7605"/>
</dbReference>
<comment type="caution">
    <text evidence="4">The sequence shown here is derived from an EMBL/GenBank/DDBJ whole genome shotgun (WGS) entry which is preliminary data.</text>
</comment>
<feature type="coiled-coil region" evidence="1">
    <location>
        <begin position="471"/>
        <end position="505"/>
    </location>
</feature>
<feature type="domain" description="Dynamin N-terminal" evidence="2">
    <location>
        <begin position="214"/>
        <end position="424"/>
    </location>
</feature>
<dbReference type="Pfam" id="PF24564">
    <property type="entry name" value="DUF7605"/>
    <property type="match status" value="1"/>
</dbReference>
<gene>
    <name evidence="4" type="ORF">FE257_010667</name>
</gene>
<reference evidence="4" key="2">
    <citation type="submission" date="2020-02" db="EMBL/GenBank/DDBJ databases">
        <authorList>
            <person name="Gilchrist C.L.M."/>
            <person name="Chooi Y.-H."/>
        </authorList>
    </citation>
    <scope>NUCLEOTIDE SEQUENCE</scope>
    <source>
        <strain evidence="4">MST-FP2251</strain>
    </source>
</reference>
<keyword evidence="1" id="KW-0175">Coiled coil</keyword>
<dbReference type="Proteomes" id="UP001194746">
    <property type="component" value="Unassembled WGS sequence"/>
</dbReference>
<dbReference type="CDD" id="cd00882">
    <property type="entry name" value="Ras_like_GTPase"/>
    <property type="match status" value="1"/>
</dbReference>
<dbReference type="PANTHER" id="PTHR36681:SF3">
    <property type="entry name" value="NUCLEAR GTPASE, GERMINAL CENTER-ASSOCIATED, TANDEM DUPLICATE 3"/>
    <property type="match status" value="1"/>
</dbReference>
<name>A0AAD4CI31_ASPNN</name>
<dbReference type="EMBL" id="VCAU01000069">
    <property type="protein sequence ID" value="KAF9886926.1"/>
    <property type="molecule type" value="Genomic_DNA"/>
</dbReference>
<evidence type="ECO:0000259" key="3">
    <source>
        <dbReference type="Pfam" id="PF24564"/>
    </source>
</evidence>
<reference evidence="4" key="1">
    <citation type="journal article" date="2019" name="Beilstein J. Org. Chem.">
        <title>Nanangenines: drimane sesquiterpenoids as the dominant metabolite cohort of a novel Australian fungus, Aspergillus nanangensis.</title>
        <authorList>
            <person name="Lacey H.J."/>
            <person name="Gilchrist C.L.M."/>
            <person name="Crombie A."/>
            <person name="Kalaitzis J.A."/>
            <person name="Vuong D."/>
            <person name="Rutledge P.J."/>
            <person name="Turner P."/>
            <person name="Pitt J.I."/>
            <person name="Lacey E."/>
            <person name="Chooi Y.H."/>
            <person name="Piggott A.M."/>
        </authorList>
    </citation>
    <scope>NUCLEOTIDE SEQUENCE</scope>
    <source>
        <strain evidence="4">MST-FP2251</strain>
    </source>
</reference>
<organism evidence="4 5">
    <name type="scientific">Aspergillus nanangensis</name>
    <dbReference type="NCBI Taxonomy" id="2582783"/>
    <lineage>
        <taxon>Eukaryota</taxon>
        <taxon>Fungi</taxon>
        <taxon>Dikarya</taxon>
        <taxon>Ascomycota</taxon>
        <taxon>Pezizomycotina</taxon>
        <taxon>Eurotiomycetes</taxon>
        <taxon>Eurotiomycetidae</taxon>
        <taxon>Eurotiales</taxon>
        <taxon>Aspergillaceae</taxon>
        <taxon>Aspergillus</taxon>
        <taxon>Aspergillus subgen. Circumdati</taxon>
    </lineage>
</organism>
<feature type="coiled-coil region" evidence="1">
    <location>
        <begin position="911"/>
        <end position="938"/>
    </location>
</feature>
<dbReference type="Pfam" id="PF00350">
    <property type="entry name" value="Dynamin_N"/>
    <property type="match status" value="1"/>
</dbReference>
<keyword evidence="5" id="KW-1185">Reference proteome</keyword>
<dbReference type="AlphaFoldDB" id="A0AAD4CI31"/>
<evidence type="ECO:0000313" key="5">
    <source>
        <dbReference type="Proteomes" id="UP001194746"/>
    </source>
</evidence>
<dbReference type="SUPFAM" id="SSF52540">
    <property type="entry name" value="P-loop containing nucleoside triphosphate hydrolases"/>
    <property type="match status" value="1"/>
</dbReference>
<sequence>MDLSLIRCAELHYIQEQTARLRRIREGWDPTSEFPHLEVQWASITPKLREEYIERARFLAAAHIPAKAQNHYEDCLKYLYSSFFAEKPQGYAEMTVHIHLTNFIDHVNLLSTKSFSKLYGAMETQCDNVGADRSPIEDSGDEDDTMVDVSQDYEPRYKEDPEILNLETTVQRGVGILTQLRQVFHEATFQIGDIDWKEEIDQTFSYSEAAKVVIGVVGSTGAGKSSLINAIVDEENILATNCMRASTAVATEISYNHGHSNYKAEIEFITRSEWENELQILFKDLSDNEEDVLGGHLQKDSEAAVALDKIKAVYPFLDREQLLEASIDKLLNHTSVLEMFGTTLTIEEKRPKVFSRALRSYIDSKERKTAQALSTGAVLVDLPGVSDSNAARVAVAQRYMKRCSAHWIVAPINRAVDDKIARDLLGHNFKFQMQMDMALGGITFICSKTDDISVTEVQDSLQLTLPSVQFQTQMKKEQADLIVELQKLQQKKKVISQEMDYMDEEIYDLESKLPSEDLTMAISDLSPKRKRPAEMCSSQDALDMSTSQMQMASDLAPDTASEDIADPEASNRIFKYRSFKIKRKELNGQKRLLNMGIAKHQEKLEHIQHTIESNGLEILHECIEARNNYSKGEIRQDFAYGIRDIDQEIFDGESEERNPTATSQPMRNYEKLKNDLPVFCISTRAYQKLRGRLRKETKVAGYSDIEDTEIPLLQRHCLALTERARETSARRFLVKLRQVLQSLSIWSTVTNPTGLVSEDKRNELKTSFDLIVKCMRKDMENSVKELFGALREVFKLNIYNNLDRVSKHGTKEFPLTVSRWNAAGQDGAIRFSTYRAICRRQGVFRRKDMNQELAHPLLSKIANGWMATFASLPTHTEQLIESLGECLKRFHKNALRFADKSIRDRNSKLLREMLNMQYQTLQEHLQEVEMTIKNEQKDVNRIFSQSISKELSQVYQACAEERGLGSLKRMRAIMQDAAEQKDNTIISNSVQSVEGGLINLLVEAEKAVATLMSSMVERMSRDYYTVIIEAQIRRLSEEQIELKKRVAAAIGTLDAEFHPDAIMELQGPIASTAGADDIHAVVKIEEAR</sequence>
<feature type="domain" description="DUF7605" evidence="3">
    <location>
        <begin position="829"/>
        <end position="981"/>
    </location>
</feature>
<dbReference type="InterPro" id="IPR027417">
    <property type="entry name" value="P-loop_NTPase"/>
</dbReference>
<dbReference type="InterPro" id="IPR045063">
    <property type="entry name" value="Dynamin_N"/>
</dbReference>
<evidence type="ECO:0000259" key="2">
    <source>
        <dbReference type="Pfam" id="PF00350"/>
    </source>
</evidence>
<evidence type="ECO:0000313" key="4">
    <source>
        <dbReference type="EMBL" id="KAF9886926.1"/>
    </source>
</evidence>
<dbReference type="PANTHER" id="PTHR36681">
    <property type="entry name" value="NUCLEAR GTPASE, GERMINAL CENTER-ASSOCIATED, TANDEM DUPLICATE 3"/>
    <property type="match status" value="1"/>
</dbReference>
<evidence type="ECO:0000256" key="1">
    <source>
        <dbReference type="SAM" id="Coils"/>
    </source>
</evidence>
<protein>
    <submittedName>
        <fullName evidence="4">Uncharacterized protein</fullName>
    </submittedName>
</protein>
<dbReference type="Gene3D" id="3.40.50.300">
    <property type="entry name" value="P-loop containing nucleotide triphosphate hydrolases"/>
    <property type="match status" value="1"/>
</dbReference>
<proteinExistence type="predicted"/>